<dbReference type="Gene3D" id="3.40.309.10">
    <property type="entry name" value="Aldehyde Dehydrogenase, Chain A, domain 2"/>
    <property type="match status" value="1"/>
</dbReference>
<evidence type="ECO:0000313" key="7">
    <source>
        <dbReference type="EMBL" id="TQM13307.1"/>
    </source>
</evidence>
<dbReference type="PANTHER" id="PTHR11699">
    <property type="entry name" value="ALDEHYDE DEHYDROGENASE-RELATED"/>
    <property type="match status" value="1"/>
</dbReference>
<dbReference type="SUPFAM" id="SSF53720">
    <property type="entry name" value="ALDH-like"/>
    <property type="match status" value="1"/>
</dbReference>
<dbReference type="InterPro" id="IPR016162">
    <property type="entry name" value="Ald_DH_N"/>
</dbReference>
<dbReference type="InterPro" id="IPR029510">
    <property type="entry name" value="Ald_DH_CS_GLU"/>
</dbReference>
<evidence type="ECO:0000256" key="1">
    <source>
        <dbReference type="ARBA" id="ARBA00009986"/>
    </source>
</evidence>
<dbReference type="GO" id="GO:0016620">
    <property type="term" value="F:oxidoreductase activity, acting on the aldehyde or oxo group of donors, NAD or NADP as acceptor"/>
    <property type="evidence" value="ECO:0007669"/>
    <property type="project" value="InterPro"/>
</dbReference>
<dbReference type="InterPro" id="IPR015590">
    <property type="entry name" value="Aldehyde_DH_dom"/>
</dbReference>
<feature type="active site" evidence="3">
    <location>
        <position position="253"/>
    </location>
</feature>
<dbReference type="Pfam" id="PF00171">
    <property type="entry name" value="Aldedh"/>
    <property type="match status" value="1"/>
</dbReference>
<comment type="caution">
    <text evidence="7">The sequence shown here is derived from an EMBL/GenBank/DDBJ whole genome shotgun (WGS) entry which is preliminary data.</text>
</comment>
<proteinExistence type="inferred from homology"/>
<evidence type="ECO:0000256" key="2">
    <source>
        <dbReference type="ARBA" id="ARBA00023002"/>
    </source>
</evidence>
<dbReference type="OrthoDB" id="6882680at2"/>
<feature type="domain" description="Aldehyde dehydrogenase" evidence="6">
    <location>
        <begin position="17"/>
        <end position="476"/>
    </location>
</feature>
<dbReference type="Proteomes" id="UP000315677">
    <property type="component" value="Unassembled WGS sequence"/>
</dbReference>
<dbReference type="EMBL" id="VFPA01000001">
    <property type="protein sequence ID" value="TQM13307.1"/>
    <property type="molecule type" value="Genomic_DNA"/>
</dbReference>
<organism evidence="7 8">
    <name type="scientific">Pseudonocardia kunmingensis</name>
    <dbReference type="NCBI Taxonomy" id="630975"/>
    <lineage>
        <taxon>Bacteria</taxon>
        <taxon>Bacillati</taxon>
        <taxon>Actinomycetota</taxon>
        <taxon>Actinomycetes</taxon>
        <taxon>Pseudonocardiales</taxon>
        <taxon>Pseudonocardiaceae</taxon>
        <taxon>Pseudonocardia</taxon>
    </lineage>
</organism>
<name>A0A543DVF6_9PSEU</name>
<comment type="similarity">
    <text evidence="1 4">Belongs to the aldehyde dehydrogenase family.</text>
</comment>
<dbReference type="Gene3D" id="3.40.605.10">
    <property type="entry name" value="Aldehyde Dehydrogenase, Chain A, domain 1"/>
    <property type="match status" value="1"/>
</dbReference>
<keyword evidence="8" id="KW-1185">Reference proteome</keyword>
<reference evidence="7 8" key="1">
    <citation type="submission" date="2019-06" db="EMBL/GenBank/DDBJ databases">
        <title>Sequencing the genomes of 1000 actinobacteria strains.</title>
        <authorList>
            <person name="Klenk H.-P."/>
        </authorList>
    </citation>
    <scope>NUCLEOTIDE SEQUENCE [LARGE SCALE GENOMIC DNA]</scope>
    <source>
        <strain evidence="7 8">DSM 45301</strain>
    </source>
</reference>
<dbReference type="InterPro" id="IPR016163">
    <property type="entry name" value="Ald_DH_C"/>
</dbReference>
<evidence type="ECO:0000256" key="5">
    <source>
        <dbReference type="SAM" id="MobiDB-lite"/>
    </source>
</evidence>
<protein>
    <submittedName>
        <fullName evidence="7">Aldehyde dehydrogenase (NAD+)</fullName>
    </submittedName>
</protein>
<feature type="region of interest" description="Disordered" evidence="5">
    <location>
        <begin position="19"/>
        <end position="39"/>
    </location>
</feature>
<gene>
    <name evidence="7" type="ORF">FB558_0039</name>
</gene>
<evidence type="ECO:0000256" key="4">
    <source>
        <dbReference type="RuleBase" id="RU003345"/>
    </source>
</evidence>
<sequence length="482" mass="50227">MTADVLAGAVNFIGGSWARSAGPTVESRNPADDSDTVGVVPDSTPDDVRHAVDVAVSAAPGWAETPAPVRGDVLQRWNQLIGEHAEELALLMTREMGKPLAESRAELGRARLELDYTAGEGTRLHGATIPSRAAGQLVYTELEPLGVVAAITPWNFPAVAPVRKIGPALVAGNPVVLKPALETSVTALRLAGLLAEAGLPEGVLGVVSGRGETVGAQLAADARVDGVSFTGSTVVGRTVNAAVARRLGRTQLELGGKNAAYVHSARDLDAVAAHITGAAIQTSGQRCTAISRVIVHDELADGLVERLAASWAELAVGSGLEPATQVGPLVSDAQYERVTEYLRRGEQEGARRCAPDRPVPSGRYVAPTVLDGVTREMAVAREEIFGPVLSVLRVSGEEEALAVANDCEYGLAAVVFSEDIGVAMRFARRVRAGMVHVNHGTVSQPHVPFGGVSGSGAGAFSIGFTNRDFFTQTKVVYLAPTP</sequence>
<dbReference type="AlphaFoldDB" id="A0A543DVF6"/>
<dbReference type="InterPro" id="IPR016161">
    <property type="entry name" value="Ald_DH/histidinol_DH"/>
</dbReference>
<evidence type="ECO:0000259" key="6">
    <source>
        <dbReference type="Pfam" id="PF00171"/>
    </source>
</evidence>
<dbReference type="PROSITE" id="PS00687">
    <property type="entry name" value="ALDEHYDE_DEHYDR_GLU"/>
    <property type="match status" value="1"/>
</dbReference>
<evidence type="ECO:0000313" key="8">
    <source>
        <dbReference type="Proteomes" id="UP000315677"/>
    </source>
</evidence>
<accession>A0A543DVF6</accession>
<evidence type="ECO:0000256" key="3">
    <source>
        <dbReference type="PROSITE-ProRule" id="PRU10007"/>
    </source>
</evidence>
<dbReference type="RefSeq" id="WP_142046975.1">
    <property type="nucleotide sequence ID" value="NZ_VFPA01000001.1"/>
</dbReference>
<keyword evidence="2 4" id="KW-0560">Oxidoreductase</keyword>
<dbReference type="FunFam" id="3.40.605.10:FF:000007">
    <property type="entry name" value="NAD/NADP-dependent betaine aldehyde dehydrogenase"/>
    <property type="match status" value="1"/>
</dbReference>